<dbReference type="GO" id="GO:0003824">
    <property type="term" value="F:catalytic activity"/>
    <property type="evidence" value="ECO:0007669"/>
    <property type="project" value="UniProtKB-ARBA"/>
</dbReference>
<dbReference type="Pfam" id="PF00378">
    <property type="entry name" value="ECH_1"/>
    <property type="match status" value="1"/>
</dbReference>
<evidence type="ECO:0000313" key="4">
    <source>
        <dbReference type="Proteomes" id="UP000324973"/>
    </source>
</evidence>
<dbReference type="InterPro" id="IPR029045">
    <property type="entry name" value="ClpP/crotonase-like_dom_sf"/>
</dbReference>
<reference evidence="3 4" key="1">
    <citation type="submission" date="2019-08" db="EMBL/GenBank/DDBJ databases">
        <title>Luteimonas viscosus sp. nov., isolated from soil of a sunflower field.</title>
        <authorList>
            <person name="Jianli Z."/>
            <person name="Ying Z."/>
        </authorList>
    </citation>
    <scope>NUCLEOTIDE SEQUENCE [LARGE SCALE GENOMIC DNA]</scope>
    <source>
        <strain evidence="3 4">XBU10</strain>
    </source>
</reference>
<gene>
    <name evidence="3" type="ORF">FZO89_16300</name>
</gene>
<proteinExistence type="inferred from homology"/>
<dbReference type="Gene3D" id="3.90.226.10">
    <property type="entry name" value="2-enoyl-CoA Hydratase, Chain A, domain 1"/>
    <property type="match status" value="1"/>
</dbReference>
<dbReference type="EMBL" id="VTFT01000002">
    <property type="protein sequence ID" value="TYT23782.1"/>
    <property type="molecule type" value="Genomic_DNA"/>
</dbReference>
<dbReference type="InterPro" id="IPR001753">
    <property type="entry name" value="Enoyl-CoA_hydra/iso"/>
</dbReference>
<name>A0A5D4XLL8_9GAMM</name>
<dbReference type="AlphaFoldDB" id="A0A5D4XLL8"/>
<evidence type="ECO:0000313" key="3">
    <source>
        <dbReference type="EMBL" id="TYT23782.1"/>
    </source>
</evidence>
<comment type="similarity">
    <text evidence="1">Belongs to the enoyl-CoA hydratase/isomerase family.</text>
</comment>
<dbReference type="RefSeq" id="WP_149104478.1">
    <property type="nucleotide sequence ID" value="NZ_VTFT01000002.1"/>
</dbReference>
<dbReference type="OrthoDB" id="9802362at2"/>
<organism evidence="3 4">
    <name type="scientific">Luteimonas viscosa</name>
    <dbReference type="NCBI Taxonomy" id="1132694"/>
    <lineage>
        <taxon>Bacteria</taxon>
        <taxon>Pseudomonadati</taxon>
        <taxon>Pseudomonadota</taxon>
        <taxon>Gammaproteobacteria</taxon>
        <taxon>Lysobacterales</taxon>
        <taxon>Lysobacteraceae</taxon>
        <taxon>Luteimonas</taxon>
    </lineage>
</organism>
<dbReference type="CDD" id="cd06558">
    <property type="entry name" value="crotonase-like"/>
    <property type="match status" value="1"/>
</dbReference>
<dbReference type="PANTHER" id="PTHR11941">
    <property type="entry name" value="ENOYL-COA HYDRATASE-RELATED"/>
    <property type="match status" value="1"/>
</dbReference>
<evidence type="ECO:0000256" key="1">
    <source>
        <dbReference type="ARBA" id="ARBA00005254"/>
    </source>
</evidence>
<dbReference type="SUPFAM" id="SSF52096">
    <property type="entry name" value="ClpP/crotonase"/>
    <property type="match status" value="1"/>
</dbReference>
<sequence length="309" mass="34284">MTNVELLHRDHSFNTIRVEHDASNDTHWCYMHAQQAFADASYRACFSPKMLRELRLFARHAIDTIDQAAKESPTHLAHVVLGSDTHVFNLGGDLALFLKLIQARDGDGLLRYASECVDSIHLLHSRIHPNAHTIGLVEGDALGGGFELALACQTIVAEKGVQMGFPEVMFGLFPGMGAYSLLTQRVSPKVAEDMMLSGVMYSSDELHRMGLVDVLVPKGEGVRAVHEIVRQNRRSAGARLALHRVREGANPVTHEELMRITRIWVDTALQLGDRQLRIMERLVRAQLKRPSEPDEAVIGNEGTGSTRMG</sequence>
<protein>
    <submittedName>
        <fullName evidence="3">Crotonase/enoyl-CoA hydratase family protein</fullName>
    </submittedName>
</protein>
<evidence type="ECO:0000256" key="2">
    <source>
        <dbReference type="SAM" id="MobiDB-lite"/>
    </source>
</evidence>
<feature type="region of interest" description="Disordered" evidence="2">
    <location>
        <begin position="289"/>
        <end position="309"/>
    </location>
</feature>
<dbReference type="GO" id="GO:0006635">
    <property type="term" value="P:fatty acid beta-oxidation"/>
    <property type="evidence" value="ECO:0007669"/>
    <property type="project" value="TreeGrafter"/>
</dbReference>
<dbReference type="Gene3D" id="6.20.390.30">
    <property type="match status" value="1"/>
</dbReference>
<dbReference type="NCBIfam" id="NF006452">
    <property type="entry name" value="PRK08788.1"/>
    <property type="match status" value="1"/>
</dbReference>
<accession>A0A5D4XLL8</accession>
<keyword evidence="4" id="KW-1185">Reference proteome</keyword>
<comment type="caution">
    <text evidence="3">The sequence shown here is derived from an EMBL/GenBank/DDBJ whole genome shotgun (WGS) entry which is preliminary data.</text>
</comment>
<dbReference type="PANTHER" id="PTHR11941:SF54">
    <property type="entry name" value="ENOYL-COA HYDRATASE, MITOCHONDRIAL"/>
    <property type="match status" value="1"/>
</dbReference>
<dbReference type="Proteomes" id="UP000324973">
    <property type="component" value="Unassembled WGS sequence"/>
</dbReference>